<gene>
    <name evidence="1" type="primary">53</name>
    <name evidence="1" type="ORF">SEA_SPARTOI_53</name>
</gene>
<accession>A0A5K7NIF3</accession>
<dbReference type="EMBL" id="MK061416">
    <property type="protein sequence ID" value="AZF88236.1"/>
    <property type="molecule type" value="Genomic_DNA"/>
</dbReference>
<sequence>MMGEAVKVDAVSRAIESLKPLYDMEGRGHGLIYQLEQAVTPSGEASGGGTSANSGAPLDVGVLDMLKDFDEELERFGIPKWSASTREGNIRALVQVLTLCGIGGMGEVEGWATGWVAKIQDFLNPEKLTPLDTACPECRYKFFIQLNLEGEEMKKHCLHVRWQDDKVAGCICKYCGFEAPREELLSIIEWDGGMFLAA</sequence>
<dbReference type="RefSeq" id="YP_010755529.1">
    <property type="nucleotide sequence ID" value="NC_073471.1"/>
</dbReference>
<protein>
    <submittedName>
        <fullName evidence="1">Uncharacterized protein</fullName>
    </submittedName>
</protein>
<reference evidence="1 2" key="1">
    <citation type="submission" date="2018-10" db="EMBL/GenBank/DDBJ databases">
        <authorList>
            <person name="Smith K."/>
            <person name="Ring A."/>
            <person name="Cross T."/>
            <person name="Beshay M."/>
            <person name="Miah F."/>
            <person name="Nowoslaski J."/>
            <person name="Mia S."/>
            <person name="Micha L."/>
            <person name="Baxter C."/>
            <person name="Ahmad Z."/>
            <person name="Sunnen C.N."/>
            <person name="Janetopoulos C."/>
            <person name="Garlena R.A."/>
            <person name="Russell D.A."/>
            <person name="Pope W.H."/>
            <person name="Jacobs-Sera D."/>
            <person name="Hatfull G.F."/>
        </authorList>
    </citation>
    <scope>NUCLEOTIDE SEQUENCE [LARGE SCALE GENOMIC DNA]</scope>
</reference>
<dbReference type="GeneID" id="80020184"/>
<dbReference type="KEGG" id="vg:80020184"/>
<evidence type="ECO:0000313" key="1">
    <source>
        <dbReference type="EMBL" id="AZF88236.1"/>
    </source>
</evidence>
<proteinExistence type="predicted"/>
<dbReference type="Proteomes" id="UP000325457">
    <property type="component" value="Segment"/>
</dbReference>
<organism evidence="1 2">
    <name type="scientific">Rothia phage Spartoi</name>
    <dbReference type="NCBI Taxonomy" id="2483661"/>
    <lineage>
        <taxon>Viruses</taxon>
        <taxon>Duplodnaviria</taxon>
        <taxon>Heunggongvirae</taxon>
        <taxon>Uroviricota</taxon>
        <taxon>Caudoviricetes</taxon>
        <taxon>Spartoivirus</taxon>
        <taxon>Spartoivirus spartoi</taxon>
    </lineage>
</organism>
<evidence type="ECO:0000313" key="2">
    <source>
        <dbReference type="Proteomes" id="UP000325457"/>
    </source>
</evidence>
<keyword evidence="2" id="KW-1185">Reference proteome</keyword>
<name>A0A5K7NIF3_9CAUD</name>